<dbReference type="PANTHER" id="PTHR34582:SF6">
    <property type="entry name" value="UPF0702 TRANSMEMBRANE PROTEIN YCAP"/>
    <property type="match status" value="1"/>
</dbReference>
<reference evidence="9 10" key="1">
    <citation type="journal article" date="2013" name="Environ. Microbiol.">
        <title>Chloride and organic osmolytes: a hybrid strategy to cope with elevated salinities by the moderately halophilic, chloride-dependent bacterium Halobacillus halophilus.</title>
        <authorList>
            <person name="Saum S.H."/>
            <person name="Pfeiffer F."/>
            <person name="Palm P."/>
            <person name="Rampp M."/>
            <person name="Schuster S.C."/>
            <person name="Muller V."/>
            <person name="Oesterhelt D."/>
        </authorList>
    </citation>
    <scope>NUCLEOTIDE SEQUENCE [LARGE SCALE GENOMIC DNA]</scope>
    <source>
        <strain evidence="10">ATCC 35676 / DSM 2266 / JCM 20832 / KCTC 3685 / LMG 17431 / NBRC 102448 / NCIMB 2269</strain>
    </source>
</reference>
<gene>
    <name evidence="9" type="primary">yrbG</name>
    <name evidence="9" type="ordered locus">HBHAL_3637</name>
</gene>
<keyword evidence="4 7" id="KW-0812">Transmembrane</keyword>
<feature type="transmembrane region" description="Helical" evidence="7">
    <location>
        <begin position="57"/>
        <end position="80"/>
    </location>
</feature>
<dbReference type="HOGENOM" id="CLU_077149_0_1_9"/>
<comment type="subcellular location">
    <subcellularLocation>
        <location evidence="1">Cell membrane</location>
        <topology evidence="1">Multi-pass membrane protein</topology>
    </subcellularLocation>
</comment>
<accession>I0JPB2</accession>
<dbReference type="RefSeq" id="WP_014643871.1">
    <property type="nucleotide sequence ID" value="NC_017668.1"/>
</dbReference>
<dbReference type="InterPro" id="IPR007353">
    <property type="entry name" value="DUF421"/>
</dbReference>
<name>I0JPB2_HALH3</name>
<keyword evidence="10" id="KW-1185">Reference proteome</keyword>
<dbReference type="EMBL" id="HE717023">
    <property type="protein sequence ID" value="CCG45982.1"/>
    <property type="molecule type" value="Genomic_DNA"/>
</dbReference>
<feature type="domain" description="YetF C-terminal" evidence="8">
    <location>
        <begin position="81"/>
        <end position="201"/>
    </location>
</feature>
<evidence type="ECO:0000313" key="10">
    <source>
        <dbReference type="Proteomes" id="UP000007397"/>
    </source>
</evidence>
<feature type="transmembrane region" description="Helical" evidence="7">
    <location>
        <begin position="32"/>
        <end position="51"/>
    </location>
</feature>
<evidence type="ECO:0000256" key="3">
    <source>
        <dbReference type="ARBA" id="ARBA00022475"/>
    </source>
</evidence>
<evidence type="ECO:0000256" key="7">
    <source>
        <dbReference type="SAM" id="Phobius"/>
    </source>
</evidence>
<dbReference type="PATRIC" id="fig|866895.3.peg.2660"/>
<evidence type="ECO:0000256" key="2">
    <source>
        <dbReference type="ARBA" id="ARBA00006448"/>
    </source>
</evidence>
<keyword evidence="6 7" id="KW-0472">Membrane</keyword>
<evidence type="ECO:0000256" key="6">
    <source>
        <dbReference type="ARBA" id="ARBA00023136"/>
    </source>
</evidence>
<comment type="similarity">
    <text evidence="2">Belongs to the UPF0702 family.</text>
</comment>
<keyword evidence="3" id="KW-1003">Cell membrane</keyword>
<dbReference type="STRING" id="866895.HBHAL_3637"/>
<keyword evidence="5 7" id="KW-1133">Transmembrane helix</keyword>
<dbReference type="KEGG" id="hhd:HBHAL_3637"/>
<dbReference type="PANTHER" id="PTHR34582">
    <property type="entry name" value="UPF0702 TRANSMEMBRANE PROTEIN YCAP"/>
    <property type="match status" value="1"/>
</dbReference>
<feature type="transmembrane region" description="Helical" evidence="7">
    <location>
        <begin position="6"/>
        <end position="25"/>
    </location>
</feature>
<dbReference type="AlphaFoldDB" id="I0JPB2"/>
<evidence type="ECO:0000313" key="9">
    <source>
        <dbReference type="EMBL" id="CCG45982.1"/>
    </source>
</evidence>
<dbReference type="eggNOG" id="COG2323">
    <property type="taxonomic scope" value="Bacteria"/>
</dbReference>
<protein>
    <recommendedName>
        <fullName evidence="8">YetF C-terminal domain-containing protein</fullName>
    </recommendedName>
</protein>
<sequence>MVYVSLIVRTLLTYLIILLVFRFMGKREIGELSVMDLVVFIMLAEIGVFVIEQPDSSIWKAVVPMAVLLAIQLGSAWVSLKNQRFRSWFDGKPSVIIKHGKVDEYEMKRQRYNFNDLLIQLREHGIQQVNDVAYAILEPSGKLSVFEKDDSGHSSYAVVLIADGEIQYSGLKNIRKNKNWLLNELKKQGYESLDQISLCTINDEGEVSIDEKNQYK</sequence>
<evidence type="ECO:0000256" key="5">
    <source>
        <dbReference type="ARBA" id="ARBA00022989"/>
    </source>
</evidence>
<dbReference type="GO" id="GO:0005886">
    <property type="term" value="C:plasma membrane"/>
    <property type="evidence" value="ECO:0007669"/>
    <property type="project" value="UniProtKB-SubCell"/>
</dbReference>
<dbReference type="Proteomes" id="UP000007397">
    <property type="component" value="Chromosome"/>
</dbReference>
<dbReference type="Gene3D" id="3.30.240.20">
    <property type="entry name" value="bsu07140 like domains"/>
    <property type="match status" value="2"/>
</dbReference>
<evidence type="ECO:0000259" key="8">
    <source>
        <dbReference type="Pfam" id="PF04239"/>
    </source>
</evidence>
<proteinExistence type="inferred from homology"/>
<evidence type="ECO:0000256" key="1">
    <source>
        <dbReference type="ARBA" id="ARBA00004651"/>
    </source>
</evidence>
<dbReference type="InterPro" id="IPR023090">
    <property type="entry name" value="UPF0702_alpha/beta_dom_sf"/>
</dbReference>
<evidence type="ECO:0000256" key="4">
    <source>
        <dbReference type="ARBA" id="ARBA00022692"/>
    </source>
</evidence>
<organism evidence="9 10">
    <name type="scientific">Halobacillus halophilus (strain ATCC 35676 / DSM 2266 / JCM 20832 / KCTC 3685 / LMG 17431 / NBRC 102448 / NCIMB 2269)</name>
    <name type="common">Sporosarcina halophila</name>
    <dbReference type="NCBI Taxonomy" id="866895"/>
    <lineage>
        <taxon>Bacteria</taxon>
        <taxon>Bacillati</taxon>
        <taxon>Bacillota</taxon>
        <taxon>Bacilli</taxon>
        <taxon>Bacillales</taxon>
        <taxon>Bacillaceae</taxon>
        <taxon>Halobacillus</taxon>
    </lineage>
</organism>
<dbReference type="Pfam" id="PF04239">
    <property type="entry name" value="DUF421"/>
    <property type="match status" value="1"/>
</dbReference>